<evidence type="ECO:0000256" key="4">
    <source>
        <dbReference type="ARBA" id="ARBA00022741"/>
    </source>
</evidence>
<feature type="compositionally biased region" description="Low complexity" evidence="12">
    <location>
        <begin position="24"/>
        <end position="41"/>
    </location>
</feature>
<comment type="similarity">
    <text evidence="8">Belongs to the protein kinase superfamily. Ser/Thr protein kinase family. GCN2 subfamily.</text>
</comment>
<keyword evidence="15" id="KW-1185">Reference proteome</keyword>
<keyword evidence="6 11" id="KW-0067">ATP-binding</keyword>
<dbReference type="GO" id="GO:0005524">
    <property type="term" value="F:ATP binding"/>
    <property type="evidence" value="ECO:0007669"/>
    <property type="project" value="UniProtKB-UniRule"/>
</dbReference>
<evidence type="ECO:0000313" key="15">
    <source>
        <dbReference type="Proteomes" id="UP000221165"/>
    </source>
</evidence>
<accession>A0A2C6L3F4</accession>
<evidence type="ECO:0000256" key="12">
    <source>
        <dbReference type="SAM" id="MobiDB-lite"/>
    </source>
</evidence>
<dbReference type="Gene3D" id="1.10.510.10">
    <property type="entry name" value="Transferase(Phosphotransferase) domain 1"/>
    <property type="match status" value="1"/>
</dbReference>
<comment type="catalytic activity">
    <reaction evidence="9">
        <text>L-threonyl-[protein] + ATP = O-phospho-L-threonyl-[protein] + ADP + H(+)</text>
        <dbReference type="Rhea" id="RHEA:46608"/>
        <dbReference type="Rhea" id="RHEA-COMP:11060"/>
        <dbReference type="Rhea" id="RHEA-COMP:11605"/>
        <dbReference type="ChEBI" id="CHEBI:15378"/>
        <dbReference type="ChEBI" id="CHEBI:30013"/>
        <dbReference type="ChEBI" id="CHEBI:30616"/>
        <dbReference type="ChEBI" id="CHEBI:61977"/>
        <dbReference type="ChEBI" id="CHEBI:456216"/>
        <dbReference type="EC" id="2.7.11.1"/>
    </reaction>
</comment>
<keyword evidence="5 14" id="KW-0418">Kinase</keyword>
<dbReference type="InterPro" id="IPR011009">
    <property type="entry name" value="Kinase-like_dom_sf"/>
</dbReference>
<dbReference type="GO" id="GO:0004674">
    <property type="term" value="F:protein serine/threonine kinase activity"/>
    <property type="evidence" value="ECO:0007669"/>
    <property type="project" value="UniProtKB-KW"/>
</dbReference>
<organism evidence="14 15">
    <name type="scientific">Cystoisospora suis</name>
    <dbReference type="NCBI Taxonomy" id="483139"/>
    <lineage>
        <taxon>Eukaryota</taxon>
        <taxon>Sar</taxon>
        <taxon>Alveolata</taxon>
        <taxon>Apicomplexa</taxon>
        <taxon>Conoidasida</taxon>
        <taxon>Coccidia</taxon>
        <taxon>Eucoccidiorida</taxon>
        <taxon>Eimeriorina</taxon>
        <taxon>Sarcocystidae</taxon>
        <taxon>Cystoisospora</taxon>
    </lineage>
</organism>
<comment type="caution">
    <text evidence="14">The sequence shown here is derived from an EMBL/GenBank/DDBJ whole genome shotgun (WGS) entry which is preliminary data.</text>
</comment>
<protein>
    <recommendedName>
        <fullName evidence="1">non-specific serine/threonine protein kinase</fullName>
        <ecNumber evidence="1">2.7.11.1</ecNumber>
    </recommendedName>
</protein>
<dbReference type="Pfam" id="PF00069">
    <property type="entry name" value="Pkinase"/>
    <property type="match status" value="1"/>
</dbReference>
<feature type="domain" description="Protein kinase" evidence="13">
    <location>
        <begin position="386"/>
        <end position="677"/>
    </location>
</feature>
<dbReference type="PROSITE" id="PS50011">
    <property type="entry name" value="PROTEIN_KINASE_DOM"/>
    <property type="match status" value="1"/>
</dbReference>
<dbReference type="Gene3D" id="3.30.200.20">
    <property type="entry name" value="Phosphorylase Kinase, domain 1"/>
    <property type="match status" value="1"/>
</dbReference>
<keyword evidence="3" id="KW-0808">Transferase</keyword>
<dbReference type="GO" id="GO:0005634">
    <property type="term" value="C:nucleus"/>
    <property type="evidence" value="ECO:0007669"/>
    <property type="project" value="TreeGrafter"/>
</dbReference>
<dbReference type="InterPro" id="IPR008271">
    <property type="entry name" value="Ser/Thr_kinase_AS"/>
</dbReference>
<dbReference type="PROSITE" id="PS00108">
    <property type="entry name" value="PROTEIN_KINASE_ST"/>
    <property type="match status" value="1"/>
</dbReference>
<comment type="catalytic activity">
    <reaction evidence="10">
        <text>L-seryl-[protein] + ATP = O-phospho-L-seryl-[protein] + ADP + H(+)</text>
        <dbReference type="Rhea" id="RHEA:17989"/>
        <dbReference type="Rhea" id="RHEA-COMP:9863"/>
        <dbReference type="Rhea" id="RHEA-COMP:11604"/>
        <dbReference type="ChEBI" id="CHEBI:15378"/>
        <dbReference type="ChEBI" id="CHEBI:29999"/>
        <dbReference type="ChEBI" id="CHEBI:30616"/>
        <dbReference type="ChEBI" id="CHEBI:83421"/>
        <dbReference type="ChEBI" id="CHEBI:456216"/>
        <dbReference type="EC" id="2.7.11.1"/>
    </reaction>
</comment>
<dbReference type="PANTHER" id="PTHR11042:SF138">
    <property type="entry name" value="SERINE_THREONINE-PROTEIN KINASE IKS1-RELATED"/>
    <property type="match status" value="1"/>
</dbReference>
<dbReference type="InterPro" id="IPR017441">
    <property type="entry name" value="Protein_kinase_ATP_BS"/>
</dbReference>
<evidence type="ECO:0000256" key="3">
    <source>
        <dbReference type="ARBA" id="ARBA00022679"/>
    </source>
</evidence>
<sequence>MDHDKLHALVPLTPQLGTASPSAGRSTGCPSTGSSGPTFSGAPGGRQEFLTPGVHRDALNHPVLLALPDECGLLPIADSGDASSFGASDGSARCGMPAGELRLSTPISTESALQNNYEIVLYKNRNIVLFNPHTNRAGARSLTTAEERAIRLQHVAHCPLCGQTVDTQQFSFEAQTYFQILQHLFRRLRRRQCSQRSSSGHFSHYSTAEPAGASSSAYPTVELDPSSVSSHHGTAALPSFDSADAGVTMLPGGTPCSLPPSCAFGSSRTQAAGHAISSAEPATRAVLYSQVSDENSSSGRHQQIFGAESPSLAEPGGAETLRLPSARVNFPGTVQARVKSDGDDSLLFSSGTGADLSSSSEPEEYIPYPKNIPVELLITGYYNRFFVEKQKLGSGSYGQVYLCTHILDELTLGEYAVKKLPVGDNKHWLAKMLQEVKIREKLHHPNIVDYKHSWLEMHRSNPMCPWVPWLFVLMEYCNGESLEDLIWDQGVENPPSRYLTDDQIWKLFFDILFGLQHLHHSAILYRDMKPPNVLLQHSVERMTGRLKCRAQLSDFGTAELLGERKIRAERNGYTGTIEFTAPELLEVDDRGLFSPNYDMKSDVWSLGMILYAMCYARVPYADKEPSRCRNMILGHTGLLFPEQPPRHPTFKLLIQALTAKDPALRPSTDDILDDERVRQVLNDRERLDRAAEEIVDLLQKKRQRVDGAFQAPRSSSRRPGSIEPDVRACRARVAESEFGFEVGSQRRAPLVPLPAPGCPAISGCEGLQLQCTAANSAQAISSYTSGRPVHNLTAETAVNEEAKKCDFGSYVGVVNSVHKVFVLAGHASRSKRQWSVSL</sequence>
<dbReference type="AlphaFoldDB" id="A0A2C6L3F4"/>
<evidence type="ECO:0000256" key="2">
    <source>
        <dbReference type="ARBA" id="ARBA00022527"/>
    </source>
</evidence>
<dbReference type="OrthoDB" id="330014at2759"/>
<dbReference type="EC" id="2.7.11.1" evidence="1"/>
<dbReference type="SMART" id="SM00220">
    <property type="entry name" value="S_TKc"/>
    <property type="match status" value="1"/>
</dbReference>
<evidence type="ECO:0000259" key="13">
    <source>
        <dbReference type="PROSITE" id="PS50011"/>
    </source>
</evidence>
<keyword evidence="4 11" id="KW-0547">Nucleotide-binding</keyword>
<proteinExistence type="inferred from homology"/>
<evidence type="ECO:0000256" key="6">
    <source>
        <dbReference type="ARBA" id="ARBA00022840"/>
    </source>
</evidence>
<evidence type="ECO:0000256" key="8">
    <source>
        <dbReference type="ARBA" id="ARBA00037982"/>
    </source>
</evidence>
<feature type="region of interest" description="Disordered" evidence="12">
    <location>
        <begin position="1"/>
        <end position="51"/>
    </location>
</feature>
<keyword evidence="2" id="KW-0723">Serine/threonine-protein kinase</keyword>
<evidence type="ECO:0000256" key="1">
    <source>
        <dbReference type="ARBA" id="ARBA00012513"/>
    </source>
</evidence>
<dbReference type="GeneID" id="94426638"/>
<evidence type="ECO:0000256" key="9">
    <source>
        <dbReference type="ARBA" id="ARBA00047899"/>
    </source>
</evidence>
<dbReference type="PROSITE" id="PS00107">
    <property type="entry name" value="PROTEIN_KINASE_ATP"/>
    <property type="match status" value="1"/>
</dbReference>
<dbReference type="InterPro" id="IPR000719">
    <property type="entry name" value="Prot_kinase_dom"/>
</dbReference>
<dbReference type="EMBL" id="MIGC01001413">
    <property type="protein sequence ID" value="PHJ22919.1"/>
    <property type="molecule type" value="Genomic_DNA"/>
</dbReference>
<gene>
    <name evidence="14" type="ORF">CSUI_003229</name>
</gene>
<evidence type="ECO:0000256" key="5">
    <source>
        <dbReference type="ARBA" id="ARBA00022777"/>
    </source>
</evidence>
<dbReference type="GO" id="GO:0017148">
    <property type="term" value="P:negative regulation of translation"/>
    <property type="evidence" value="ECO:0007669"/>
    <property type="project" value="UniProtKB-KW"/>
</dbReference>
<reference evidence="14 15" key="1">
    <citation type="journal article" date="2017" name="Int. J. Parasitol.">
        <title>The genome of the protozoan parasite Cystoisospora suis and a reverse vaccinology approach to identify vaccine candidates.</title>
        <authorList>
            <person name="Palmieri N."/>
            <person name="Shrestha A."/>
            <person name="Ruttkowski B."/>
            <person name="Beck T."/>
            <person name="Vogl C."/>
            <person name="Tomley F."/>
            <person name="Blake D.P."/>
            <person name="Joachim A."/>
        </authorList>
    </citation>
    <scope>NUCLEOTIDE SEQUENCE [LARGE SCALE GENOMIC DNA]</scope>
    <source>
        <strain evidence="14 15">Wien I</strain>
    </source>
</reference>
<dbReference type="InterPro" id="IPR050339">
    <property type="entry name" value="CC_SR_Kinase"/>
</dbReference>
<dbReference type="Proteomes" id="UP000221165">
    <property type="component" value="Unassembled WGS sequence"/>
</dbReference>
<name>A0A2C6L3F4_9APIC</name>
<evidence type="ECO:0000256" key="7">
    <source>
        <dbReference type="ARBA" id="ARBA00023193"/>
    </source>
</evidence>
<dbReference type="PANTHER" id="PTHR11042">
    <property type="entry name" value="EUKARYOTIC TRANSLATION INITIATION FACTOR 2-ALPHA KINASE EIF2-ALPHA KINASE -RELATED"/>
    <property type="match status" value="1"/>
</dbReference>
<dbReference type="FunFam" id="3.30.200.20:FF:000306">
    <property type="entry name" value="IKS protein kinase"/>
    <property type="match status" value="1"/>
</dbReference>
<keyword evidence="7" id="KW-0652">Protein synthesis inhibitor</keyword>
<dbReference type="RefSeq" id="XP_067924596.1">
    <property type="nucleotide sequence ID" value="XM_068063427.1"/>
</dbReference>
<dbReference type="GO" id="GO:0005737">
    <property type="term" value="C:cytoplasm"/>
    <property type="evidence" value="ECO:0007669"/>
    <property type="project" value="TreeGrafter"/>
</dbReference>
<evidence type="ECO:0000256" key="10">
    <source>
        <dbReference type="ARBA" id="ARBA00048679"/>
    </source>
</evidence>
<evidence type="ECO:0000256" key="11">
    <source>
        <dbReference type="PROSITE-ProRule" id="PRU10141"/>
    </source>
</evidence>
<feature type="binding site" evidence="11">
    <location>
        <position position="419"/>
    </location>
    <ligand>
        <name>ATP</name>
        <dbReference type="ChEBI" id="CHEBI:30616"/>
    </ligand>
</feature>
<feature type="region of interest" description="Disordered" evidence="12">
    <location>
        <begin position="196"/>
        <end position="235"/>
    </location>
</feature>
<evidence type="ECO:0000313" key="14">
    <source>
        <dbReference type="EMBL" id="PHJ22919.1"/>
    </source>
</evidence>
<dbReference type="SUPFAM" id="SSF56112">
    <property type="entry name" value="Protein kinase-like (PK-like)"/>
    <property type="match status" value="1"/>
</dbReference>
<dbReference type="VEuPathDB" id="ToxoDB:CSUI_003229"/>